<dbReference type="SUPFAM" id="SSF53474">
    <property type="entry name" value="alpha/beta-Hydrolases"/>
    <property type="match status" value="1"/>
</dbReference>
<dbReference type="EMBL" id="JAAMFI010000002">
    <property type="protein sequence ID" value="MBS9335135.1"/>
    <property type="molecule type" value="Genomic_DNA"/>
</dbReference>
<evidence type="ECO:0000313" key="3">
    <source>
        <dbReference type="EMBL" id="MBS9335135.1"/>
    </source>
</evidence>
<dbReference type="InterPro" id="IPR050300">
    <property type="entry name" value="GDXG_lipolytic_enzyme"/>
</dbReference>
<gene>
    <name evidence="3" type="ORF">G6R27_03690</name>
</gene>
<evidence type="ECO:0000313" key="4">
    <source>
        <dbReference type="Proteomes" id="UP001519418"/>
    </source>
</evidence>
<dbReference type="InterPro" id="IPR049492">
    <property type="entry name" value="BD-FAE-like_dom"/>
</dbReference>
<dbReference type="InterPro" id="IPR029058">
    <property type="entry name" value="AB_hydrolase_fold"/>
</dbReference>
<comment type="caution">
    <text evidence="3">The sequence shown here is derived from an EMBL/GenBank/DDBJ whole genome shotgun (WGS) entry which is preliminary data.</text>
</comment>
<dbReference type="GO" id="GO:0016787">
    <property type="term" value="F:hydrolase activity"/>
    <property type="evidence" value="ECO:0007669"/>
    <property type="project" value="UniProtKB-KW"/>
</dbReference>
<dbReference type="RefSeq" id="WP_213819735.1">
    <property type="nucleotide sequence ID" value="NZ_JAAMFI010000002.1"/>
</dbReference>
<dbReference type="Proteomes" id="UP001519418">
    <property type="component" value="Unassembled WGS sequence"/>
</dbReference>
<sequence length="313" mass="34584">MKQFPSDVSRETERVKMLFKDQKISFSDVVVPDSVGRVSLDQTYGPKDWQRYDVYLPIKNKEKCPVVLDLQGGGLVRGRKSSEKLAPNLKLTAAGLAVVSMNYALISDRDYAFPKQVAEVRAVLGQLKKRSDEFGIDENKIYLAGESSGAQLALLTVGSISAGVKVGHEFGLKDELEAMPKIKKVLAAYGPYEFDVFKEQFAELGVQPKYSESGSKNSFEGLALAGHQVNENPIAVSQGNPANYFTPAMPDLFAMAGSADQVVPELQSMEMVDRYEKLTGKKALTYWLDGAHHGIKDFDTKQVYQMKCAFFKA</sequence>
<keyword evidence="4" id="KW-1185">Reference proteome</keyword>
<dbReference type="Gene3D" id="3.40.50.1820">
    <property type="entry name" value="alpha/beta hydrolase"/>
    <property type="match status" value="1"/>
</dbReference>
<organism evidence="3 4">
    <name type="scientific">Fructobacillus papyriferae</name>
    <dbReference type="NCBI Taxonomy" id="2713171"/>
    <lineage>
        <taxon>Bacteria</taxon>
        <taxon>Bacillati</taxon>
        <taxon>Bacillota</taxon>
        <taxon>Bacilli</taxon>
        <taxon>Lactobacillales</taxon>
        <taxon>Lactobacillaceae</taxon>
        <taxon>Fructobacillus</taxon>
    </lineage>
</organism>
<name>A0ABS5QRL4_9LACO</name>
<evidence type="ECO:0000259" key="2">
    <source>
        <dbReference type="Pfam" id="PF20434"/>
    </source>
</evidence>
<evidence type="ECO:0000256" key="1">
    <source>
        <dbReference type="ARBA" id="ARBA00022801"/>
    </source>
</evidence>
<accession>A0ABS5QRL4</accession>
<feature type="domain" description="BD-FAE-like" evidence="2">
    <location>
        <begin position="53"/>
        <end position="272"/>
    </location>
</feature>
<reference evidence="3 4" key="1">
    <citation type="submission" date="2020-02" db="EMBL/GenBank/DDBJ databases">
        <title>Fructobacillus sp. isolated from paper mulberry of Taiwan.</title>
        <authorList>
            <person name="Lin S.-T."/>
        </authorList>
    </citation>
    <scope>NUCLEOTIDE SEQUENCE [LARGE SCALE GENOMIC DNA]</scope>
    <source>
        <strain evidence="3 4">M1-10</strain>
    </source>
</reference>
<keyword evidence="1 3" id="KW-0378">Hydrolase</keyword>
<dbReference type="PANTHER" id="PTHR48081">
    <property type="entry name" value="AB HYDROLASE SUPERFAMILY PROTEIN C4A8.06C"/>
    <property type="match status" value="1"/>
</dbReference>
<dbReference type="Pfam" id="PF20434">
    <property type="entry name" value="BD-FAE"/>
    <property type="match status" value="1"/>
</dbReference>
<protein>
    <submittedName>
        <fullName evidence="3">Alpha/beta hydrolase</fullName>
    </submittedName>
</protein>
<proteinExistence type="predicted"/>